<accession>A0AA39IIQ0</accession>
<gene>
    <name evidence="3" type="ORF">QR680_008602</name>
</gene>
<dbReference type="Proteomes" id="UP001175271">
    <property type="component" value="Unassembled WGS sequence"/>
</dbReference>
<feature type="region of interest" description="Disordered" evidence="1">
    <location>
        <begin position="1"/>
        <end position="21"/>
    </location>
</feature>
<organism evidence="3 4">
    <name type="scientific">Steinernema hermaphroditum</name>
    <dbReference type="NCBI Taxonomy" id="289476"/>
    <lineage>
        <taxon>Eukaryota</taxon>
        <taxon>Metazoa</taxon>
        <taxon>Ecdysozoa</taxon>
        <taxon>Nematoda</taxon>
        <taxon>Chromadorea</taxon>
        <taxon>Rhabditida</taxon>
        <taxon>Tylenchina</taxon>
        <taxon>Panagrolaimomorpha</taxon>
        <taxon>Strongyloidoidea</taxon>
        <taxon>Steinernematidae</taxon>
        <taxon>Steinernema</taxon>
    </lineage>
</organism>
<evidence type="ECO:0000313" key="3">
    <source>
        <dbReference type="EMBL" id="KAK0424301.1"/>
    </source>
</evidence>
<protein>
    <submittedName>
        <fullName evidence="3">Uncharacterized protein</fullName>
    </submittedName>
</protein>
<keyword evidence="2" id="KW-1133">Transmembrane helix</keyword>
<proteinExistence type="predicted"/>
<keyword evidence="4" id="KW-1185">Reference proteome</keyword>
<sequence length="154" mass="16704">MSDASPPPSSEFRGNNRPLAPIGSSFPSASSAFRSDCRPPMNPLLRALLLLVAAVVVLASSAALPSAASEELLSKRSNWQKANGLWGKRAVADDGLSMWKRPDDWTKLNSLWGKRSSWSTANGLWGKRASWQTANGLWGKRSAPVMDYGDQALY</sequence>
<name>A0AA39IIQ0_9BILA</name>
<evidence type="ECO:0000313" key="4">
    <source>
        <dbReference type="Proteomes" id="UP001175271"/>
    </source>
</evidence>
<feature type="transmembrane region" description="Helical" evidence="2">
    <location>
        <begin position="48"/>
        <end position="68"/>
    </location>
</feature>
<evidence type="ECO:0000256" key="2">
    <source>
        <dbReference type="SAM" id="Phobius"/>
    </source>
</evidence>
<dbReference type="AlphaFoldDB" id="A0AA39IIQ0"/>
<keyword evidence="2" id="KW-0812">Transmembrane</keyword>
<comment type="caution">
    <text evidence="3">The sequence shown here is derived from an EMBL/GenBank/DDBJ whole genome shotgun (WGS) entry which is preliminary data.</text>
</comment>
<evidence type="ECO:0000256" key="1">
    <source>
        <dbReference type="SAM" id="MobiDB-lite"/>
    </source>
</evidence>
<reference evidence="3" key="1">
    <citation type="submission" date="2023-06" db="EMBL/GenBank/DDBJ databases">
        <title>Genomic analysis of the entomopathogenic nematode Steinernema hermaphroditum.</title>
        <authorList>
            <person name="Schwarz E.M."/>
            <person name="Heppert J.K."/>
            <person name="Baniya A."/>
            <person name="Schwartz H.T."/>
            <person name="Tan C.-H."/>
            <person name="Antoshechkin I."/>
            <person name="Sternberg P.W."/>
            <person name="Goodrich-Blair H."/>
            <person name="Dillman A.R."/>
        </authorList>
    </citation>
    <scope>NUCLEOTIDE SEQUENCE</scope>
    <source>
        <strain evidence="3">PS9179</strain>
        <tissue evidence="3">Whole animal</tissue>
    </source>
</reference>
<keyword evidence="2" id="KW-0472">Membrane</keyword>
<dbReference type="EMBL" id="JAUCMV010000001">
    <property type="protein sequence ID" value="KAK0424301.1"/>
    <property type="molecule type" value="Genomic_DNA"/>
</dbReference>